<evidence type="ECO:0000313" key="18">
    <source>
        <dbReference type="Proteomes" id="UP000630142"/>
    </source>
</evidence>
<dbReference type="GO" id="GO:0005829">
    <property type="term" value="C:cytosol"/>
    <property type="evidence" value="ECO:0007669"/>
    <property type="project" value="TreeGrafter"/>
</dbReference>
<evidence type="ECO:0000256" key="3">
    <source>
        <dbReference type="ARBA" id="ARBA00022763"/>
    </source>
</evidence>
<comment type="caution">
    <text evidence="17">The sequence shown here is derived from an EMBL/GenBank/DDBJ whole genome shotgun (WGS) entry which is preliminary data.</text>
</comment>
<dbReference type="PROSITE" id="PS51198">
    <property type="entry name" value="UVRD_HELICASE_ATP_BIND"/>
    <property type="match status" value="1"/>
</dbReference>
<evidence type="ECO:0000259" key="16">
    <source>
        <dbReference type="PROSITE" id="PS51217"/>
    </source>
</evidence>
<evidence type="ECO:0000256" key="12">
    <source>
        <dbReference type="ARBA" id="ARBA00034808"/>
    </source>
</evidence>
<dbReference type="RefSeq" id="WP_189507390.1">
    <property type="nucleotide sequence ID" value="NZ_BMZQ01000006.1"/>
</dbReference>
<evidence type="ECO:0000256" key="2">
    <source>
        <dbReference type="ARBA" id="ARBA00022741"/>
    </source>
</evidence>
<evidence type="ECO:0000256" key="9">
    <source>
        <dbReference type="ARBA" id="ARBA00023204"/>
    </source>
</evidence>
<keyword evidence="1" id="KW-0540">Nuclease</keyword>
<keyword evidence="6" id="KW-0269">Exonuclease</keyword>
<dbReference type="EC" id="5.6.2.4" evidence="12"/>
<keyword evidence="8" id="KW-0238">DNA-binding</keyword>
<protein>
    <recommendedName>
        <fullName evidence="12">DNA 3'-5' helicase</fullName>
        <ecNumber evidence="12">5.6.2.4</ecNumber>
    </recommendedName>
</protein>
<dbReference type="GO" id="GO:0004527">
    <property type="term" value="F:exonuclease activity"/>
    <property type="evidence" value="ECO:0007669"/>
    <property type="project" value="UniProtKB-KW"/>
</dbReference>
<dbReference type="InterPro" id="IPR011604">
    <property type="entry name" value="PDDEXK-like_dom_sf"/>
</dbReference>
<evidence type="ECO:0000256" key="13">
    <source>
        <dbReference type="ARBA" id="ARBA00048988"/>
    </source>
</evidence>
<feature type="domain" description="UvrD-like helicase ATP-binding" evidence="15">
    <location>
        <begin position="2"/>
        <end position="463"/>
    </location>
</feature>
<dbReference type="Gene3D" id="3.40.50.300">
    <property type="entry name" value="P-loop containing nucleotide triphosphate hydrolases"/>
    <property type="match status" value="4"/>
</dbReference>
<evidence type="ECO:0000256" key="8">
    <source>
        <dbReference type="ARBA" id="ARBA00023125"/>
    </source>
</evidence>
<comment type="catalytic activity">
    <reaction evidence="13">
        <text>ATP + H2O = ADP + phosphate + H(+)</text>
        <dbReference type="Rhea" id="RHEA:13065"/>
        <dbReference type="ChEBI" id="CHEBI:15377"/>
        <dbReference type="ChEBI" id="CHEBI:15378"/>
        <dbReference type="ChEBI" id="CHEBI:30616"/>
        <dbReference type="ChEBI" id="CHEBI:43474"/>
        <dbReference type="ChEBI" id="CHEBI:456216"/>
        <dbReference type="EC" id="5.6.2.4"/>
    </reaction>
</comment>
<reference evidence="17" key="2">
    <citation type="submission" date="2020-09" db="EMBL/GenBank/DDBJ databases">
        <authorList>
            <person name="Sun Q."/>
            <person name="Kim S."/>
        </authorList>
    </citation>
    <scope>NUCLEOTIDE SEQUENCE</scope>
    <source>
        <strain evidence="17">KCTC 42249</strain>
    </source>
</reference>
<evidence type="ECO:0000256" key="4">
    <source>
        <dbReference type="ARBA" id="ARBA00022801"/>
    </source>
</evidence>
<dbReference type="Gene3D" id="3.90.320.10">
    <property type="match status" value="1"/>
</dbReference>
<evidence type="ECO:0000256" key="14">
    <source>
        <dbReference type="PROSITE-ProRule" id="PRU00560"/>
    </source>
</evidence>
<evidence type="ECO:0000256" key="10">
    <source>
        <dbReference type="ARBA" id="ARBA00023235"/>
    </source>
</evidence>
<dbReference type="PANTHER" id="PTHR11070">
    <property type="entry name" value="UVRD / RECB / PCRA DNA HELICASE FAMILY MEMBER"/>
    <property type="match status" value="1"/>
</dbReference>
<dbReference type="Pfam" id="PF12705">
    <property type="entry name" value="PDDEXK_1"/>
    <property type="match status" value="1"/>
</dbReference>
<keyword evidence="10" id="KW-0413">Isomerase</keyword>
<dbReference type="Gene3D" id="1.10.486.10">
    <property type="entry name" value="PCRA, domain 4"/>
    <property type="match status" value="1"/>
</dbReference>
<dbReference type="GO" id="GO:0009338">
    <property type="term" value="C:exodeoxyribonuclease V complex"/>
    <property type="evidence" value="ECO:0007669"/>
    <property type="project" value="TreeGrafter"/>
</dbReference>
<dbReference type="InterPro" id="IPR014016">
    <property type="entry name" value="UvrD-like_ATP-bd"/>
</dbReference>
<keyword evidence="18" id="KW-1185">Reference proteome</keyword>
<keyword evidence="4 14" id="KW-0378">Hydrolase</keyword>
<reference evidence="17" key="1">
    <citation type="journal article" date="2014" name="Int. J. Syst. Evol. Microbiol.">
        <title>Complete genome sequence of Corynebacterium casei LMG S-19264T (=DSM 44701T), isolated from a smear-ripened cheese.</title>
        <authorList>
            <consortium name="US DOE Joint Genome Institute (JGI-PGF)"/>
            <person name="Walter F."/>
            <person name="Albersmeier A."/>
            <person name="Kalinowski J."/>
            <person name="Ruckert C."/>
        </authorList>
    </citation>
    <scope>NUCLEOTIDE SEQUENCE</scope>
    <source>
        <strain evidence="17">KCTC 42249</strain>
    </source>
</reference>
<dbReference type="GO" id="GO:0000725">
    <property type="term" value="P:recombinational repair"/>
    <property type="evidence" value="ECO:0007669"/>
    <property type="project" value="TreeGrafter"/>
</dbReference>
<keyword evidence="9" id="KW-0234">DNA repair</keyword>
<evidence type="ECO:0000256" key="7">
    <source>
        <dbReference type="ARBA" id="ARBA00022840"/>
    </source>
</evidence>
<dbReference type="GO" id="GO:0005524">
    <property type="term" value="F:ATP binding"/>
    <property type="evidence" value="ECO:0007669"/>
    <property type="project" value="UniProtKB-UniRule"/>
</dbReference>
<keyword evidence="2 14" id="KW-0547">Nucleotide-binding</keyword>
<feature type="binding site" evidence="14">
    <location>
        <begin position="23"/>
        <end position="30"/>
    </location>
    <ligand>
        <name>ATP</name>
        <dbReference type="ChEBI" id="CHEBI:30616"/>
    </ligand>
</feature>
<evidence type="ECO:0000256" key="6">
    <source>
        <dbReference type="ARBA" id="ARBA00022839"/>
    </source>
</evidence>
<accession>A0A8J3GMK1</accession>
<evidence type="ECO:0000256" key="1">
    <source>
        <dbReference type="ARBA" id="ARBA00022722"/>
    </source>
</evidence>
<keyword evidence="3" id="KW-0227">DNA damage</keyword>
<keyword evidence="5 14" id="KW-0347">Helicase</keyword>
<keyword evidence="7 14" id="KW-0067">ATP-binding</keyword>
<sequence>MTADLDARKRALTDLTSNILVEAAAGTGKTSLMAARVAMMIASGIEPSKIAAITFTEPAASELEARIRWTIAELRAGKIPPALAKIVTQPLDAAALARLEAAAPRLDEITATTIHGFCQGIIRSHGLAAGLDPGSRVVDATVAEALFDEVLAEWLKGKLADGADEDGAIATLAKNDPLGVVERVRELAILRRDHRTASAPSPDLSSRPDRTFTDAVGAFSRWHAAGPAETGTADLIDDLERLAAFYNEALANSAFPELWRLTQPPRIEAMLPRSIDLQPYRRLAAWKSVLGAAEGQRRGDEASARYEQVSAAYRVLIGSIAQRLVHDLAAVLSEVIDAYDLRKRDAAVLDFDDLLLQARLLVCEHTEIREWLAGRYPHLLVDEFQDTDPLQAEILFFIAATTPPGRWEQAELRPGALFLVGDPKQAIYRFRGADIEAYAVAKSVIAKSTNGCLLAVTANFRSRAEVLEHVNEVFQQVLAKPGQPGFVPLTATVNPPPLPFPAAAKLTIDVPRDARAEEQREAEAEAVAALCVRLIGALTITEADGTERRLRAGDIALLAPTHTDLWRYERALEGQRIAVASQAGNALFRRQELQDILALVRALTDPLDTLAFGALMRGPLVGMSDEELLDVTAALKPDADGRRRFQLRTVADDVDHPLAREVLVKLQGLHRLAAELTPMQLLAYAIERLNLRVVMAARHGQRNARALANLDAIVELARPYGVAGLRAFALDLQRGWERKRRHPEGRVDVSGDSVEIVTMHSAKGLEWPVVITVNSSTRFKPQDQFVYRQSDDTIHWIVGGIEPPDLAAARSEEEFREARQRERLWYVATTRARDLLVIPDLPGASSRSWSRVMDLGQKRLSELLTDMLPASEVSSADALVNEQTDAIFKAERERIVAASEPILWDRPSDRDPDRSADTIDSFVVDITSDGQRIVGAGALRGTILHKLMEELLNGELSDSEDEAILRAGELLDQLQAVVDDDAIERRPDPAEMGRTALGTLRLEELAPFISRLVPEIPLWAATPPRYLAGRADAAWVDDDRIALVIDWKSDVNPDATAQGAHAAQLRDYLNVTNAERGAVVYMSAGHVSWIEP</sequence>
<dbReference type="EMBL" id="BMZQ01000006">
    <property type="protein sequence ID" value="GHD23914.1"/>
    <property type="molecule type" value="Genomic_DNA"/>
</dbReference>
<dbReference type="SUPFAM" id="SSF52540">
    <property type="entry name" value="P-loop containing nucleoside triphosphate hydrolases"/>
    <property type="match status" value="1"/>
</dbReference>
<dbReference type="GO" id="GO:0003677">
    <property type="term" value="F:DNA binding"/>
    <property type="evidence" value="ECO:0007669"/>
    <property type="project" value="UniProtKB-KW"/>
</dbReference>
<evidence type="ECO:0000313" key="17">
    <source>
        <dbReference type="EMBL" id="GHD23914.1"/>
    </source>
</evidence>
<proteinExistence type="predicted"/>
<evidence type="ECO:0000256" key="5">
    <source>
        <dbReference type="ARBA" id="ARBA00022806"/>
    </source>
</evidence>
<evidence type="ECO:0000259" key="15">
    <source>
        <dbReference type="PROSITE" id="PS51198"/>
    </source>
</evidence>
<name>A0A8J3GMK1_9HYPH</name>
<dbReference type="InterPro" id="IPR038726">
    <property type="entry name" value="PDDEXK_AddAB-type"/>
</dbReference>
<feature type="domain" description="UvrD-like helicase C-terminal" evidence="16">
    <location>
        <begin position="464"/>
        <end position="764"/>
    </location>
</feature>
<dbReference type="PANTHER" id="PTHR11070:SF23">
    <property type="entry name" value="RECBCD ENZYME SUBUNIT RECB"/>
    <property type="match status" value="1"/>
</dbReference>
<dbReference type="InterPro" id="IPR014017">
    <property type="entry name" value="DNA_helicase_UvrD-like_C"/>
</dbReference>
<dbReference type="Pfam" id="PF13361">
    <property type="entry name" value="UvrD_C"/>
    <property type="match status" value="2"/>
</dbReference>
<gene>
    <name evidence="17" type="ORF">GCM10016234_39570</name>
</gene>
<dbReference type="AlphaFoldDB" id="A0A8J3GMK1"/>
<organism evidence="17 18">
    <name type="scientific">Tianweitania populi</name>
    <dbReference type="NCBI Taxonomy" id="1607949"/>
    <lineage>
        <taxon>Bacteria</taxon>
        <taxon>Pseudomonadati</taxon>
        <taxon>Pseudomonadota</taxon>
        <taxon>Alphaproteobacteria</taxon>
        <taxon>Hyphomicrobiales</taxon>
        <taxon>Phyllobacteriaceae</taxon>
        <taxon>Tianweitania</taxon>
    </lineage>
</organism>
<dbReference type="Pfam" id="PF00580">
    <property type="entry name" value="UvrD-helicase"/>
    <property type="match status" value="1"/>
</dbReference>
<dbReference type="InterPro" id="IPR027417">
    <property type="entry name" value="P-loop_NTPase"/>
</dbReference>
<dbReference type="PROSITE" id="PS51217">
    <property type="entry name" value="UVRD_HELICASE_CTER"/>
    <property type="match status" value="1"/>
</dbReference>
<comment type="catalytic activity">
    <reaction evidence="11">
        <text>Couples ATP hydrolysis with the unwinding of duplex DNA by translocating in the 3'-5' direction.</text>
        <dbReference type="EC" id="5.6.2.4"/>
    </reaction>
</comment>
<dbReference type="InterPro" id="IPR000212">
    <property type="entry name" value="DNA_helicase_UvrD/REP"/>
</dbReference>
<evidence type="ECO:0000256" key="11">
    <source>
        <dbReference type="ARBA" id="ARBA00034617"/>
    </source>
</evidence>
<dbReference type="GO" id="GO:0043138">
    <property type="term" value="F:3'-5' DNA helicase activity"/>
    <property type="evidence" value="ECO:0007669"/>
    <property type="project" value="UniProtKB-EC"/>
</dbReference>
<dbReference type="Proteomes" id="UP000630142">
    <property type="component" value="Unassembled WGS sequence"/>
</dbReference>